<proteinExistence type="predicted"/>
<dbReference type="EMBL" id="BLXT01001839">
    <property type="protein sequence ID" value="GFN88125.1"/>
    <property type="molecule type" value="Genomic_DNA"/>
</dbReference>
<dbReference type="AlphaFoldDB" id="A0AAV3YX96"/>
<keyword evidence="2" id="KW-1185">Reference proteome</keyword>
<sequence>MASQARLYALHGFADIHRVFGQYTQSASDQPGLALQSDWMPNQTIGRPAHKVGPIVRLVNSRDGLYRVTECLIKPLEDLQISSGQ</sequence>
<protein>
    <submittedName>
        <fullName evidence="1">Uncharacterized protein</fullName>
    </submittedName>
</protein>
<gene>
    <name evidence="1" type="ORF">PoB_001463100</name>
</gene>
<accession>A0AAV3YX96</accession>
<reference evidence="1 2" key="1">
    <citation type="journal article" date="2021" name="Elife">
        <title>Chloroplast acquisition without the gene transfer in kleptoplastic sea slugs, Plakobranchus ocellatus.</title>
        <authorList>
            <person name="Maeda T."/>
            <person name="Takahashi S."/>
            <person name="Yoshida T."/>
            <person name="Shimamura S."/>
            <person name="Takaki Y."/>
            <person name="Nagai Y."/>
            <person name="Toyoda A."/>
            <person name="Suzuki Y."/>
            <person name="Arimoto A."/>
            <person name="Ishii H."/>
            <person name="Satoh N."/>
            <person name="Nishiyama T."/>
            <person name="Hasebe M."/>
            <person name="Maruyama T."/>
            <person name="Minagawa J."/>
            <person name="Obokata J."/>
            <person name="Shigenobu S."/>
        </authorList>
    </citation>
    <scope>NUCLEOTIDE SEQUENCE [LARGE SCALE GENOMIC DNA]</scope>
</reference>
<name>A0AAV3YX96_9GAST</name>
<evidence type="ECO:0000313" key="1">
    <source>
        <dbReference type="EMBL" id="GFN88125.1"/>
    </source>
</evidence>
<comment type="caution">
    <text evidence="1">The sequence shown here is derived from an EMBL/GenBank/DDBJ whole genome shotgun (WGS) entry which is preliminary data.</text>
</comment>
<dbReference type="Proteomes" id="UP000735302">
    <property type="component" value="Unassembled WGS sequence"/>
</dbReference>
<organism evidence="1 2">
    <name type="scientific">Plakobranchus ocellatus</name>
    <dbReference type="NCBI Taxonomy" id="259542"/>
    <lineage>
        <taxon>Eukaryota</taxon>
        <taxon>Metazoa</taxon>
        <taxon>Spiralia</taxon>
        <taxon>Lophotrochozoa</taxon>
        <taxon>Mollusca</taxon>
        <taxon>Gastropoda</taxon>
        <taxon>Heterobranchia</taxon>
        <taxon>Euthyneura</taxon>
        <taxon>Panpulmonata</taxon>
        <taxon>Sacoglossa</taxon>
        <taxon>Placobranchoidea</taxon>
        <taxon>Plakobranchidae</taxon>
        <taxon>Plakobranchus</taxon>
    </lineage>
</organism>
<evidence type="ECO:0000313" key="2">
    <source>
        <dbReference type="Proteomes" id="UP000735302"/>
    </source>
</evidence>